<evidence type="ECO:0000256" key="1">
    <source>
        <dbReference type="ARBA" id="ARBA00022729"/>
    </source>
</evidence>
<dbReference type="SMART" id="SM00737">
    <property type="entry name" value="ML"/>
    <property type="match status" value="1"/>
</dbReference>
<dbReference type="GO" id="GO:0008047">
    <property type="term" value="F:enzyme activator activity"/>
    <property type="evidence" value="ECO:0007669"/>
    <property type="project" value="InterPro"/>
</dbReference>
<reference evidence="4" key="2">
    <citation type="submission" date="2025-08" db="UniProtKB">
        <authorList>
            <consortium name="Ensembl"/>
        </authorList>
    </citation>
    <scope>IDENTIFICATION</scope>
</reference>
<feature type="region of interest" description="Disordered" evidence="2">
    <location>
        <begin position="48"/>
        <end position="78"/>
    </location>
</feature>
<proteinExistence type="predicted"/>
<dbReference type="InParanoid" id="A0A803SMS8"/>
<dbReference type="PANTHER" id="PTHR17357">
    <property type="entry name" value="GM2 GANGLIOSIDE ACTIVATOR PROTEIN"/>
    <property type="match status" value="1"/>
</dbReference>
<keyword evidence="1" id="KW-0732">Signal</keyword>
<dbReference type="PANTHER" id="PTHR17357:SF0">
    <property type="entry name" value="GANGLIOSIDE GM2 ACTIVATOR"/>
    <property type="match status" value="1"/>
</dbReference>
<evidence type="ECO:0000259" key="3">
    <source>
        <dbReference type="SMART" id="SM00737"/>
    </source>
</evidence>
<evidence type="ECO:0000313" key="4">
    <source>
        <dbReference type="Ensembl" id="ENSACAP00000024268.1"/>
    </source>
</evidence>
<reference evidence="4 5" key="1">
    <citation type="submission" date="2009-12" db="EMBL/GenBank/DDBJ databases">
        <title>The Genome Sequence of Anolis carolinensis (Green Anole Lizard).</title>
        <authorList>
            <consortium name="The Genome Sequencing Platform"/>
            <person name="Di Palma F."/>
            <person name="Alfoldi J."/>
            <person name="Heiman D."/>
            <person name="Young S."/>
            <person name="Grabherr M."/>
            <person name="Johnson J."/>
            <person name="Lander E.S."/>
            <person name="Lindblad-Toh K."/>
        </authorList>
    </citation>
    <scope>NUCLEOTIDE SEQUENCE [LARGE SCALE GENOMIC DNA]</scope>
    <source>
        <strain evidence="4 5">JBL SC #1</strain>
    </source>
</reference>
<feature type="domain" description="MD-2-related lipid-recognition" evidence="3">
    <location>
        <begin position="157"/>
        <end position="309"/>
    </location>
</feature>
<sequence length="319" mass="34830">MWAKRQERMLLEHGHTARKTYNNPVIPAMKAFDNTSIYVYIAKEPEQQRGERKEAGKVGSQEGGLSKHNPVQAAERQTGRQTLVLAGRGSALNTRSLLSFFLSSQSSCGSTMPSSALGLAFLAFQLCPAVLGGAWQRFAVVDRGWPLFATKVENFQWENCGPSSEPAGIKSLSVSPDPVVIPGDVTVSACVYTSIGITSPLKAVVTLEKRLGEMWLKIPCVEELGSCTYDDICAKLDAIIPPGQPCPEPLLTYGIPCHCPFKAGTYNLPSSEVYIPDVDLPSFLTNGDYRIQVVLSNGDQELSCSKISFSLHSGKWWLW</sequence>
<evidence type="ECO:0000313" key="5">
    <source>
        <dbReference type="Proteomes" id="UP000001646"/>
    </source>
</evidence>
<dbReference type="SUPFAM" id="SSF63707">
    <property type="entry name" value="Ganglioside M2 (gm2) activator"/>
    <property type="match status" value="1"/>
</dbReference>
<accession>A0A803SMS8</accession>
<dbReference type="Pfam" id="PF02221">
    <property type="entry name" value="E1_DerP2_DerF2"/>
    <property type="match status" value="1"/>
</dbReference>
<dbReference type="GO" id="GO:0009898">
    <property type="term" value="C:cytoplasmic side of plasma membrane"/>
    <property type="evidence" value="ECO:0000318"/>
    <property type="project" value="GO_Central"/>
</dbReference>
<dbReference type="GO" id="GO:0006689">
    <property type="term" value="P:ganglioside catabolic process"/>
    <property type="evidence" value="ECO:0000318"/>
    <property type="project" value="GO_Central"/>
</dbReference>
<keyword evidence="5" id="KW-1185">Reference proteome</keyword>
<dbReference type="Proteomes" id="UP000001646">
    <property type="component" value="Chromosome 2"/>
</dbReference>
<organism evidence="4 5">
    <name type="scientific">Anolis carolinensis</name>
    <name type="common">Green anole</name>
    <name type="synonym">American chameleon</name>
    <dbReference type="NCBI Taxonomy" id="28377"/>
    <lineage>
        <taxon>Eukaryota</taxon>
        <taxon>Metazoa</taxon>
        <taxon>Chordata</taxon>
        <taxon>Craniata</taxon>
        <taxon>Vertebrata</taxon>
        <taxon>Euteleostomi</taxon>
        <taxon>Lepidosauria</taxon>
        <taxon>Squamata</taxon>
        <taxon>Bifurcata</taxon>
        <taxon>Unidentata</taxon>
        <taxon>Episquamata</taxon>
        <taxon>Toxicofera</taxon>
        <taxon>Iguania</taxon>
        <taxon>Dactyloidae</taxon>
        <taxon>Anolis</taxon>
    </lineage>
</organism>
<dbReference type="InterPro" id="IPR028996">
    <property type="entry name" value="GM2-AP"/>
</dbReference>
<dbReference type="AlphaFoldDB" id="A0A803SMS8"/>
<reference evidence="4" key="3">
    <citation type="submission" date="2025-09" db="UniProtKB">
        <authorList>
            <consortium name="Ensembl"/>
        </authorList>
    </citation>
    <scope>IDENTIFICATION</scope>
</reference>
<evidence type="ECO:0000256" key="2">
    <source>
        <dbReference type="SAM" id="MobiDB-lite"/>
    </source>
</evidence>
<protein>
    <submittedName>
        <fullName evidence="4">Ganglioside GM2 activator</fullName>
    </submittedName>
</protein>
<dbReference type="GeneTree" id="ENSGT00390000003288"/>
<dbReference type="GO" id="GO:0006869">
    <property type="term" value="P:lipid transport"/>
    <property type="evidence" value="ECO:0000318"/>
    <property type="project" value="GO_Central"/>
</dbReference>
<dbReference type="InterPro" id="IPR036846">
    <property type="entry name" value="GM2-AP_sf"/>
</dbReference>
<dbReference type="GO" id="GO:0005319">
    <property type="term" value="F:lipid transporter activity"/>
    <property type="evidence" value="ECO:0000318"/>
    <property type="project" value="GO_Central"/>
</dbReference>
<gene>
    <name evidence="4" type="primary">GM2A</name>
</gene>
<dbReference type="InterPro" id="IPR003172">
    <property type="entry name" value="ML_dom"/>
</dbReference>
<dbReference type="Gene3D" id="2.70.220.10">
    <property type="entry name" value="Ganglioside GM2 activator"/>
    <property type="match status" value="1"/>
</dbReference>
<dbReference type="Ensembl" id="ENSACAT00000055719.1">
    <property type="protein sequence ID" value="ENSACAP00000024268.1"/>
    <property type="gene ID" value="ENSACAG00000039054.1"/>
</dbReference>
<name>A0A803SMS8_ANOCA</name>